<dbReference type="InterPro" id="IPR036116">
    <property type="entry name" value="FN3_sf"/>
</dbReference>
<evidence type="ECO:0000256" key="1">
    <source>
        <dbReference type="SAM" id="MobiDB-lite"/>
    </source>
</evidence>
<dbReference type="InterPro" id="IPR003961">
    <property type="entry name" value="FN3_dom"/>
</dbReference>
<proteinExistence type="predicted"/>
<dbReference type="Gene3D" id="2.60.40.10">
    <property type="entry name" value="Immunoglobulins"/>
    <property type="match status" value="1"/>
</dbReference>
<name>A0AAV4P543_CAEEX</name>
<dbReference type="AlphaFoldDB" id="A0AAV4P543"/>
<reference evidence="2 3" key="1">
    <citation type="submission" date="2021-06" db="EMBL/GenBank/DDBJ databases">
        <title>Caerostris extrusa draft genome.</title>
        <authorList>
            <person name="Kono N."/>
            <person name="Arakawa K."/>
        </authorList>
    </citation>
    <scope>NUCLEOTIDE SEQUENCE [LARGE SCALE GENOMIC DNA]</scope>
</reference>
<dbReference type="CDD" id="cd00063">
    <property type="entry name" value="FN3"/>
    <property type="match status" value="1"/>
</dbReference>
<dbReference type="Proteomes" id="UP001054945">
    <property type="component" value="Unassembled WGS sequence"/>
</dbReference>
<feature type="region of interest" description="Disordered" evidence="1">
    <location>
        <begin position="76"/>
        <end position="116"/>
    </location>
</feature>
<evidence type="ECO:0000313" key="3">
    <source>
        <dbReference type="Proteomes" id="UP001054945"/>
    </source>
</evidence>
<organism evidence="2 3">
    <name type="scientific">Caerostris extrusa</name>
    <name type="common">Bark spider</name>
    <name type="synonym">Caerostris bankana</name>
    <dbReference type="NCBI Taxonomy" id="172846"/>
    <lineage>
        <taxon>Eukaryota</taxon>
        <taxon>Metazoa</taxon>
        <taxon>Ecdysozoa</taxon>
        <taxon>Arthropoda</taxon>
        <taxon>Chelicerata</taxon>
        <taxon>Arachnida</taxon>
        <taxon>Araneae</taxon>
        <taxon>Araneomorphae</taxon>
        <taxon>Entelegynae</taxon>
        <taxon>Araneoidea</taxon>
        <taxon>Araneidae</taxon>
        <taxon>Caerostris</taxon>
    </lineage>
</organism>
<dbReference type="InterPro" id="IPR013783">
    <property type="entry name" value="Ig-like_fold"/>
</dbReference>
<evidence type="ECO:0000313" key="2">
    <source>
        <dbReference type="EMBL" id="GIX91759.1"/>
    </source>
</evidence>
<comment type="caution">
    <text evidence="2">The sequence shown here is derived from an EMBL/GenBank/DDBJ whole genome shotgun (WGS) entry which is preliminary data.</text>
</comment>
<gene>
    <name evidence="2" type="primary">Nphs1_7</name>
    <name evidence="2" type="ORF">CEXT_191021</name>
</gene>
<feature type="compositionally biased region" description="Basic and acidic residues" evidence="1">
    <location>
        <begin position="76"/>
        <end position="108"/>
    </location>
</feature>
<protein>
    <submittedName>
        <fullName evidence="2">Nephrin</fullName>
    </submittedName>
</protein>
<keyword evidence="3" id="KW-1185">Reference proteome</keyword>
<accession>A0AAV4P543</accession>
<sequence>MRARPQWKPFIKSSFRGLYIKKGENLKYNLTESTSSSFKVDDLTPGTSYILLIYSSNQKGASHSVTLVATTHFPADQKAESSLEHSRNSDEAVKKDFEDAPDANEKGPDIILSPPGESEVFYLSGKAC</sequence>
<dbReference type="EMBL" id="BPLR01004057">
    <property type="protein sequence ID" value="GIX91759.1"/>
    <property type="molecule type" value="Genomic_DNA"/>
</dbReference>
<dbReference type="SUPFAM" id="SSF49265">
    <property type="entry name" value="Fibronectin type III"/>
    <property type="match status" value="1"/>
</dbReference>